<gene>
    <name evidence="2" type="ORF">CSW23_03285</name>
    <name evidence="1" type="ORF">CSW29_01220</name>
</gene>
<evidence type="ECO:0000313" key="4">
    <source>
        <dbReference type="Proteomes" id="UP000288347"/>
    </source>
</evidence>
<dbReference type="EMBL" id="PEMN01000077">
    <property type="protein sequence ID" value="RTI19350.1"/>
    <property type="molecule type" value="Genomic_DNA"/>
</dbReference>
<sequence>MVPLSLVDELTQTLETWFREQTGGALTPNKRYVVCAGLAILEHIKDHYPLERKHYVTGKTQVRTNGSLIQEILRRFGETREFAREGGRTTRGTLAAAESLVERLNHHPCRHQLQQLTPKQRTELMHRLQAVLVAHVRQYFDEQQRLRVEIDPSKPVSQVIKEILNEAEKKNVRGPVAQHLVGAKLALRFPDKEIENHPTTAADAPTGRPGDFLVGHTVFHVTVAPTDVLFREKCRENIRNQYRVKVIVPEQRIEAARQLAENAGVHQYVEILSLEHFVGPNVEEIGEFDRDRIAAYLRRLLETYNARVEEAESSRSLLIDIPANLPG</sequence>
<evidence type="ECO:0000313" key="1">
    <source>
        <dbReference type="EMBL" id="RTI03126.1"/>
    </source>
</evidence>
<comment type="caution">
    <text evidence="1">The sequence shown here is derived from an EMBL/GenBank/DDBJ whole genome shotgun (WGS) entry which is preliminary data.</text>
</comment>
<dbReference type="InterPro" id="IPR032564">
    <property type="entry name" value="DUF4928"/>
</dbReference>
<dbReference type="Proteomes" id="UP000288347">
    <property type="component" value="Unassembled WGS sequence"/>
</dbReference>
<evidence type="ECO:0000313" key="3">
    <source>
        <dbReference type="Proteomes" id="UP000288073"/>
    </source>
</evidence>
<proteinExistence type="predicted"/>
<name>A0A430UJK1_THESC</name>
<dbReference type="RefSeq" id="WP_126206465.1">
    <property type="nucleotide sequence ID" value="NZ_PEMF01000188.1"/>
</dbReference>
<dbReference type="AlphaFoldDB" id="A0A430UJK1"/>
<evidence type="ECO:0000313" key="2">
    <source>
        <dbReference type="EMBL" id="RTI19350.1"/>
    </source>
</evidence>
<accession>A0A430UJK1</accession>
<protein>
    <recommendedName>
        <fullName evidence="5">DUF4928 domain-containing protein</fullName>
    </recommendedName>
</protein>
<dbReference type="Proteomes" id="UP000288073">
    <property type="component" value="Unassembled WGS sequence"/>
</dbReference>
<evidence type="ECO:0008006" key="5">
    <source>
        <dbReference type="Google" id="ProtNLM"/>
    </source>
</evidence>
<organism evidence="1 4">
    <name type="scientific">Thermus scotoductus</name>
    <dbReference type="NCBI Taxonomy" id="37636"/>
    <lineage>
        <taxon>Bacteria</taxon>
        <taxon>Thermotogati</taxon>
        <taxon>Deinococcota</taxon>
        <taxon>Deinococci</taxon>
        <taxon>Thermales</taxon>
        <taxon>Thermaceae</taxon>
        <taxon>Thermus</taxon>
    </lineage>
</organism>
<reference evidence="3 4" key="1">
    <citation type="journal article" date="2019" name="Extremophiles">
        <title>Biogeography of thermophiles and predominance of Thermus scotoductus in domestic water heaters.</title>
        <authorList>
            <person name="Wilpiszeski R.L."/>
            <person name="Zhang Z."/>
            <person name="House C.H."/>
        </authorList>
    </citation>
    <scope>NUCLEOTIDE SEQUENCE [LARGE SCALE GENOMIC DNA]</scope>
    <source>
        <strain evidence="2 3">10_S10</strain>
        <strain evidence="1 4">16_S16</strain>
    </source>
</reference>
<dbReference type="EMBL" id="PEMH01000025">
    <property type="protein sequence ID" value="RTI03126.1"/>
    <property type="molecule type" value="Genomic_DNA"/>
</dbReference>
<dbReference type="Pfam" id="PF16280">
    <property type="entry name" value="DUF4928"/>
    <property type="match status" value="1"/>
</dbReference>